<feature type="transmembrane region" description="Helical" evidence="8">
    <location>
        <begin position="358"/>
        <end position="379"/>
    </location>
</feature>
<keyword evidence="6 8" id="KW-1133">Transmembrane helix</keyword>
<keyword evidence="10" id="KW-1185">Reference proteome</keyword>
<dbReference type="InterPro" id="IPR001463">
    <property type="entry name" value="Na/Ala_symport"/>
</dbReference>
<evidence type="ECO:0000256" key="2">
    <source>
        <dbReference type="ARBA" id="ARBA00009261"/>
    </source>
</evidence>
<keyword evidence="5 8" id="KW-0812">Transmembrane</keyword>
<keyword evidence="4 8" id="KW-1003">Cell membrane</keyword>
<feature type="transmembrane region" description="Helical" evidence="8">
    <location>
        <begin position="243"/>
        <end position="266"/>
    </location>
</feature>
<proteinExistence type="inferred from homology"/>
<gene>
    <name evidence="9" type="ORF">LIZ65_17965</name>
</gene>
<keyword evidence="8" id="KW-0769">Symport</keyword>
<dbReference type="PRINTS" id="PR00175">
    <property type="entry name" value="NAALASMPORT"/>
</dbReference>
<dbReference type="Gene3D" id="1.20.1740.10">
    <property type="entry name" value="Amino acid/polyamine transporter I"/>
    <property type="match status" value="1"/>
</dbReference>
<comment type="caution">
    <text evidence="9">The sequence shown here is derived from an EMBL/GenBank/DDBJ whole genome shotgun (WGS) entry which is preliminary data.</text>
</comment>
<evidence type="ECO:0000256" key="5">
    <source>
        <dbReference type="ARBA" id="ARBA00022692"/>
    </source>
</evidence>
<sequence>MELITNIVQMINKILWDYALLFLLCGTGIWFTFRLRFVQIRRFKDGWNKTFGGLFKKGDKADSDGISSFQALTTAIAAQVGTGNLAGAATAIAAGGPGAIFWMWLSAFFGMATIYSEALMAQKFKTVKEGQITGGPVYYIRGAFKGTFGKVLAAIFSVLIIFALGFMGNAVQANSIGDAFATAFGINPVIIGVIVSLVAFFIFAGGISRIATVTEKLVPFMAFFYIIGSLIVIGVNFKAVPDAFYSIFVGAFNPQALAGGVIGVTVQKAMRYGVARGLFSNEAGMGSTPHAHAIAKVEHPGDQGCVAIVSVFIDTFVVLTMTALVVITTGVVRPDGSLIGTALTQAAFSSVFGKFGNIFIAICMFFFAFSTVIGWYFFGEANVKYLFGKKAVKIYAVLVCVMIIVGSALKVELVWDMADAFNGMMVIPNLIALLALTGMVVKVSDEYDLKHKK</sequence>
<dbReference type="PROSITE" id="PS00873">
    <property type="entry name" value="NA_ALANINE_SYMP"/>
    <property type="match status" value="1"/>
</dbReference>
<accession>A0ABS8DL91</accession>
<evidence type="ECO:0000313" key="10">
    <source>
        <dbReference type="Proteomes" id="UP001299546"/>
    </source>
</evidence>
<feature type="transmembrane region" description="Helical" evidence="8">
    <location>
        <begin position="421"/>
        <end position="443"/>
    </location>
</feature>
<reference evidence="9 10" key="1">
    <citation type="submission" date="2021-10" db="EMBL/GenBank/DDBJ databases">
        <title>Collection of gut derived symbiotic bacterial strains cultured from healthy donors.</title>
        <authorList>
            <person name="Lin H."/>
            <person name="Littmann E."/>
            <person name="Kohout C."/>
            <person name="Pamer E.G."/>
        </authorList>
    </citation>
    <scope>NUCLEOTIDE SEQUENCE [LARGE SCALE GENOMIC DNA]</scope>
    <source>
        <strain evidence="9 10">DFI.1.165</strain>
    </source>
</reference>
<evidence type="ECO:0000256" key="3">
    <source>
        <dbReference type="ARBA" id="ARBA00022448"/>
    </source>
</evidence>
<evidence type="ECO:0000313" key="9">
    <source>
        <dbReference type="EMBL" id="MCB7389174.1"/>
    </source>
</evidence>
<evidence type="ECO:0000256" key="1">
    <source>
        <dbReference type="ARBA" id="ARBA00004651"/>
    </source>
</evidence>
<evidence type="ECO:0000256" key="6">
    <source>
        <dbReference type="ARBA" id="ARBA00022989"/>
    </source>
</evidence>
<feature type="transmembrane region" description="Helical" evidence="8">
    <location>
        <begin position="183"/>
        <end position="205"/>
    </location>
</feature>
<dbReference type="EMBL" id="JAJCIS010000019">
    <property type="protein sequence ID" value="MCB7389174.1"/>
    <property type="molecule type" value="Genomic_DNA"/>
</dbReference>
<comment type="similarity">
    <text evidence="2 8">Belongs to the alanine or glycine:cation symporter (AGCS) (TC 2.A.25) family.</text>
</comment>
<keyword evidence="3 8" id="KW-0813">Transport</keyword>
<evidence type="ECO:0000256" key="8">
    <source>
        <dbReference type="RuleBase" id="RU363064"/>
    </source>
</evidence>
<dbReference type="RefSeq" id="WP_066730808.1">
    <property type="nucleotide sequence ID" value="NZ_JAJCIQ010000004.1"/>
</dbReference>
<feature type="transmembrane region" description="Helical" evidence="8">
    <location>
        <begin position="217"/>
        <end position="237"/>
    </location>
</feature>
<dbReference type="PANTHER" id="PTHR30330:SF14">
    <property type="entry name" value="SODIUM_AMINO ACID (ALANINE) SYMPORTER"/>
    <property type="match status" value="1"/>
</dbReference>
<name>A0ABS8DL91_9FIRM</name>
<dbReference type="Proteomes" id="UP001299546">
    <property type="component" value="Unassembled WGS sequence"/>
</dbReference>
<feature type="transmembrane region" description="Helical" evidence="8">
    <location>
        <begin position="391"/>
        <end position="409"/>
    </location>
</feature>
<dbReference type="Pfam" id="PF01235">
    <property type="entry name" value="Na_Ala_symp"/>
    <property type="match status" value="1"/>
</dbReference>
<dbReference type="PANTHER" id="PTHR30330">
    <property type="entry name" value="AGSS FAMILY TRANSPORTER, SODIUM-ALANINE"/>
    <property type="match status" value="1"/>
</dbReference>
<feature type="transmembrane region" description="Helical" evidence="8">
    <location>
        <begin position="305"/>
        <end position="327"/>
    </location>
</feature>
<feature type="transmembrane region" description="Helical" evidence="8">
    <location>
        <begin position="15"/>
        <end position="33"/>
    </location>
</feature>
<feature type="transmembrane region" description="Helical" evidence="8">
    <location>
        <begin position="151"/>
        <end position="171"/>
    </location>
</feature>
<organism evidence="9 10">
    <name type="scientific">Bariatricus massiliensis</name>
    <dbReference type="NCBI Taxonomy" id="1745713"/>
    <lineage>
        <taxon>Bacteria</taxon>
        <taxon>Bacillati</taxon>
        <taxon>Bacillota</taxon>
        <taxon>Clostridia</taxon>
        <taxon>Lachnospirales</taxon>
        <taxon>Lachnospiraceae</taxon>
        <taxon>Bariatricus</taxon>
    </lineage>
</organism>
<evidence type="ECO:0000256" key="7">
    <source>
        <dbReference type="ARBA" id="ARBA00023136"/>
    </source>
</evidence>
<dbReference type="NCBIfam" id="TIGR00835">
    <property type="entry name" value="agcS"/>
    <property type="match status" value="1"/>
</dbReference>
<keyword evidence="7 8" id="KW-0472">Membrane</keyword>
<comment type="subcellular location">
    <subcellularLocation>
        <location evidence="1 8">Cell membrane</location>
        <topology evidence="1 8">Multi-pass membrane protein</topology>
    </subcellularLocation>
</comment>
<evidence type="ECO:0000256" key="4">
    <source>
        <dbReference type="ARBA" id="ARBA00022475"/>
    </source>
</evidence>
<protein>
    <submittedName>
        <fullName evidence="9">Sodium:alanine symporter family protein</fullName>
    </submittedName>
</protein>